<keyword evidence="5" id="KW-0574">Periplasm</keyword>
<dbReference type="GO" id="GO:0071555">
    <property type="term" value="P:cell wall organization"/>
    <property type="evidence" value="ECO:0007669"/>
    <property type="project" value="InterPro"/>
</dbReference>
<feature type="domain" description="Pili assembly chaperone C-terminal" evidence="9">
    <location>
        <begin position="162"/>
        <end position="217"/>
    </location>
</feature>
<comment type="similarity">
    <text evidence="2">Belongs to the periplasmic pilus chaperone family.</text>
</comment>
<dbReference type="SUPFAM" id="SSF49354">
    <property type="entry name" value="PapD-like"/>
    <property type="match status" value="1"/>
</dbReference>
<evidence type="ECO:0000313" key="11">
    <source>
        <dbReference type="Proteomes" id="UP000239197"/>
    </source>
</evidence>
<dbReference type="AlphaFoldDB" id="A0A2L1UKI0"/>
<protein>
    <submittedName>
        <fullName evidence="10">Pilus assembly protein PapD</fullName>
    </submittedName>
</protein>
<keyword evidence="4 7" id="KW-0732">Signal</keyword>
<dbReference type="InterPro" id="IPR013783">
    <property type="entry name" value="Ig-like_fold"/>
</dbReference>
<keyword evidence="3" id="KW-1029">Fimbrium biogenesis</keyword>
<accession>A0A2L1UKI0</accession>
<organism evidence="10 11">
    <name type="scientific">Rahnella sikkimica</name>
    <dbReference type="NCBI Taxonomy" id="1805933"/>
    <lineage>
        <taxon>Bacteria</taxon>
        <taxon>Pseudomonadati</taxon>
        <taxon>Pseudomonadota</taxon>
        <taxon>Gammaproteobacteria</taxon>
        <taxon>Enterobacterales</taxon>
        <taxon>Yersiniaceae</taxon>
        <taxon>Rahnella</taxon>
    </lineage>
</organism>
<dbReference type="GO" id="GO:0030288">
    <property type="term" value="C:outer membrane-bounded periplasmic space"/>
    <property type="evidence" value="ECO:0007669"/>
    <property type="project" value="InterPro"/>
</dbReference>
<feature type="chain" id="PRO_5014746602" evidence="7">
    <location>
        <begin position="22"/>
        <end position="226"/>
    </location>
</feature>
<evidence type="ECO:0000256" key="1">
    <source>
        <dbReference type="ARBA" id="ARBA00004418"/>
    </source>
</evidence>
<dbReference type="Gene3D" id="2.60.40.10">
    <property type="entry name" value="Immunoglobulins"/>
    <property type="match status" value="2"/>
</dbReference>
<dbReference type="PRINTS" id="PR00969">
    <property type="entry name" value="CHAPERONPILI"/>
</dbReference>
<feature type="signal peptide" evidence="7">
    <location>
        <begin position="1"/>
        <end position="21"/>
    </location>
</feature>
<name>A0A2L1UKI0_9GAMM</name>
<evidence type="ECO:0000256" key="7">
    <source>
        <dbReference type="SAM" id="SignalP"/>
    </source>
</evidence>
<sequence length="226" mass="24942">MHKLASYVVLAASLTTSAVYAGGVGLGATRMVYSATATQSSMDVRNTSKDSPFLIQSWVENESGNRTNDFVITPPLYVLKASTESVVKVIFNGKNLPGDRETLYWLTVKAIPQDAKQASGNTLQFASANRIKVFYRPEGLNENVNDAWKRVRGEFRQGKIQLNNPTPYYLTTVNLKVDGKAVKPVMIPPKGSVTLEESFASSREFSYQTINDFGAWTPAMTYPLVK</sequence>
<dbReference type="FunFam" id="2.60.40.10:FF:000458">
    <property type="entry name" value="Molecular chaperone FimC"/>
    <property type="match status" value="1"/>
</dbReference>
<dbReference type="Pfam" id="PF02753">
    <property type="entry name" value="PapD_C"/>
    <property type="match status" value="1"/>
</dbReference>
<proteinExistence type="inferred from homology"/>
<dbReference type="SUPFAM" id="SSF49584">
    <property type="entry name" value="Periplasmic chaperone C-domain"/>
    <property type="match status" value="1"/>
</dbReference>
<keyword evidence="11" id="KW-1185">Reference proteome</keyword>
<comment type="subcellular location">
    <subcellularLocation>
        <location evidence="1">Periplasm</location>
    </subcellularLocation>
</comment>
<dbReference type="InterPro" id="IPR008962">
    <property type="entry name" value="PapD-like_sf"/>
</dbReference>
<evidence type="ECO:0000259" key="8">
    <source>
        <dbReference type="Pfam" id="PF00345"/>
    </source>
</evidence>
<evidence type="ECO:0000256" key="3">
    <source>
        <dbReference type="ARBA" id="ARBA00022558"/>
    </source>
</evidence>
<evidence type="ECO:0000313" key="10">
    <source>
        <dbReference type="EMBL" id="AVF33435.1"/>
    </source>
</evidence>
<dbReference type="PANTHER" id="PTHR30251">
    <property type="entry name" value="PILUS ASSEMBLY CHAPERONE"/>
    <property type="match status" value="1"/>
</dbReference>
<dbReference type="InterPro" id="IPR036316">
    <property type="entry name" value="Pili_assmbl_chap_C_dom_sf"/>
</dbReference>
<dbReference type="Pfam" id="PF00345">
    <property type="entry name" value="PapD_N"/>
    <property type="match status" value="1"/>
</dbReference>
<dbReference type="InterPro" id="IPR016148">
    <property type="entry name" value="Pili_assmbl_chaperone_C"/>
</dbReference>
<dbReference type="PANTHER" id="PTHR30251:SF0">
    <property type="entry name" value="FIMBRIAL CHAPERONE PROTEIN ELFD-RELATED"/>
    <property type="match status" value="1"/>
</dbReference>
<dbReference type="InterPro" id="IPR016147">
    <property type="entry name" value="Pili_assmbl_chaperone_N"/>
</dbReference>
<evidence type="ECO:0000259" key="9">
    <source>
        <dbReference type="Pfam" id="PF02753"/>
    </source>
</evidence>
<dbReference type="InterPro" id="IPR001829">
    <property type="entry name" value="Pili_assmbl_chaperone_bac"/>
</dbReference>
<feature type="domain" description="Pili assembly chaperone N-terminal" evidence="8">
    <location>
        <begin position="23"/>
        <end position="140"/>
    </location>
</feature>
<reference evidence="11" key="1">
    <citation type="submission" date="2017-01" db="EMBL/GenBank/DDBJ databases">
        <title>Genome sequence of Rouxiella sp. ERMR1:05.</title>
        <authorList>
            <person name="Kumar R."/>
            <person name="Singh D."/>
            <person name="Kumar S."/>
        </authorList>
    </citation>
    <scope>NUCLEOTIDE SEQUENCE [LARGE SCALE GENOMIC DNA]</scope>
    <source>
        <strain evidence="11">ERMR1:05</strain>
    </source>
</reference>
<evidence type="ECO:0000256" key="5">
    <source>
        <dbReference type="ARBA" id="ARBA00022764"/>
    </source>
</evidence>
<evidence type="ECO:0000256" key="6">
    <source>
        <dbReference type="ARBA" id="ARBA00023186"/>
    </source>
</evidence>
<gene>
    <name evidence="10" type="ORF">BV494_00150</name>
</gene>
<dbReference type="KEGG" id="rox:BV494_00150"/>
<dbReference type="RefSeq" id="WP_104921015.1">
    <property type="nucleotide sequence ID" value="NZ_CP019062.1"/>
</dbReference>
<evidence type="ECO:0000256" key="2">
    <source>
        <dbReference type="ARBA" id="ARBA00007399"/>
    </source>
</evidence>
<evidence type="ECO:0000256" key="4">
    <source>
        <dbReference type="ARBA" id="ARBA00022729"/>
    </source>
</evidence>
<keyword evidence="6" id="KW-0143">Chaperone</keyword>
<dbReference type="OrthoDB" id="9131059at2"/>
<dbReference type="InterPro" id="IPR050643">
    <property type="entry name" value="Periplasmic_pilus_chap"/>
</dbReference>
<dbReference type="EMBL" id="CP019062">
    <property type="protein sequence ID" value="AVF33435.1"/>
    <property type="molecule type" value="Genomic_DNA"/>
</dbReference>
<dbReference type="Proteomes" id="UP000239197">
    <property type="component" value="Chromosome"/>
</dbReference>